<protein>
    <submittedName>
        <fullName evidence="1">Uncharacterized protein</fullName>
    </submittedName>
</protein>
<evidence type="ECO:0000313" key="2">
    <source>
        <dbReference type="Proteomes" id="UP000265520"/>
    </source>
</evidence>
<organism evidence="1 2">
    <name type="scientific">Trifolium medium</name>
    <dbReference type="NCBI Taxonomy" id="97028"/>
    <lineage>
        <taxon>Eukaryota</taxon>
        <taxon>Viridiplantae</taxon>
        <taxon>Streptophyta</taxon>
        <taxon>Embryophyta</taxon>
        <taxon>Tracheophyta</taxon>
        <taxon>Spermatophyta</taxon>
        <taxon>Magnoliopsida</taxon>
        <taxon>eudicotyledons</taxon>
        <taxon>Gunneridae</taxon>
        <taxon>Pentapetalae</taxon>
        <taxon>rosids</taxon>
        <taxon>fabids</taxon>
        <taxon>Fabales</taxon>
        <taxon>Fabaceae</taxon>
        <taxon>Papilionoideae</taxon>
        <taxon>50 kb inversion clade</taxon>
        <taxon>NPAAA clade</taxon>
        <taxon>Hologalegina</taxon>
        <taxon>IRL clade</taxon>
        <taxon>Trifolieae</taxon>
        <taxon>Trifolium</taxon>
    </lineage>
</organism>
<name>A0A392R607_9FABA</name>
<keyword evidence="2" id="KW-1185">Reference proteome</keyword>
<reference evidence="1 2" key="1">
    <citation type="journal article" date="2018" name="Front. Plant Sci.">
        <title>Red Clover (Trifolium pratense) and Zigzag Clover (T. medium) - A Picture of Genomic Similarities and Differences.</title>
        <authorList>
            <person name="Dluhosova J."/>
            <person name="Istvanek J."/>
            <person name="Nedelnik J."/>
            <person name="Repkova J."/>
        </authorList>
    </citation>
    <scope>NUCLEOTIDE SEQUENCE [LARGE SCALE GENOMIC DNA]</scope>
    <source>
        <strain evidence="2">cv. 10/8</strain>
        <tissue evidence="1">Leaf</tissue>
    </source>
</reference>
<evidence type="ECO:0000313" key="1">
    <source>
        <dbReference type="EMBL" id="MCI31286.1"/>
    </source>
</evidence>
<feature type="non-terminal residue" evidence="1">
    <location>
        <position position="1"/>
    </location>
</feature>
<proteinExistence type="predicted"/>
<dbReference type="EMBL" id="LXQA010186019">
    <property type="protein sequence ID" value="MCI31286.1"/>
    <property type="molecule type" value="Genomic_DNA"/>
</dbReference>
<comment type="caution">
    <text evidence="1">The sequence shown here is derived from an EMBL/GenBank/DDBJ whole genome shotgun (WGS) entry which is preliminary data.</text>
</comment>
<dbReference type="Proteomes" id="UP000265520">
    <property type="component" value="Unassembled WGS sequence"/>
</dbReference>
<accession>A0A392R607</accession>
<sequence length="44" mass="4906">VLVLAQRAQLCGTTRRVFLVLLLVPAQRVWVDGATRSVEMLRAV</sequence>
<dbReference type="AlphaFoldDB" id="A0A392R607"/>